<dbReference type="Proteomes" id="UP000242699">
    <property type="component" value="Unassembled WGS sequence"/>
</dbReference>
<evidence type="ECO:0000256" key="2">
    <source>
        <dbReference type="ARBA" id="ARBA00022475"/>
    </source>
</evidence>
<name>A0A2T2X5C6_9FIRM</name>
<dbReference type="EMBL" id="PXYT01000014">
    <property type="protein sequence ID" value="PSR29666.1"/>
    <property type="molecule type" value="Genomic_DNA"/>
</dbReference>
<proteinExistence type="inferred from homology"/>
<evidence type="ECO:0000256" key="5">
    <source>
        <dbReference type="ARBA" id="ARBA00023136"/>
    </source>
</evidence>
<dbReference type="PANTHER" id="PTHR38344:SF1">
    <property type="entry name" value="INORGANIC CARBON TRANSPORTER SUBUNIT DABA-RELATED"/>
    <property type="match status" value="1"/>
</dbReference>
<sequence>MNPQHSQEFGIMKQVESACRRIAPLWPLKNFVAVNPYMGLSDQPFWTAHETLNRLTGVGLCMPRAYYYEKIMQGRITRSDLQDALQELKSPWDLAAFEKILAHDPQPSVASISLFTDVLSGSDEDDWSGFVTERISRYCAAYFDQGQALWPMPWKDKSLYKGWLQFMRFDKSPTVMGLGNLDKIVLTLPDTAQDLIVWAFQELQVPEEVLDDYLHAVLLSVGGWAGWTRYNAWQAELQGDQDDSTPDLLAIRLGWEVILCRVRGSKALKERWHKSLASYTRSLNQPNIRSQIDSVLQSAFEISYQKQLSAIIRSSNDREQAHARADIQAVFCIDVRSEVYRRALETVAPQVETRGFAGFFGIPMEYFPFGSAQGEKHSPVLFNPSHRIREGVHNATGKRVKTLLRHRHTRLRAEKIWKIFKTSASSCFAFVEAAGLLSAPKLITDSMGWTRPVTPPKTAGFQRAAVEHLGPVLTPEEESPFAELSGLTGLPEKERPGAAEFVLRHMGLTRDFSRLIVFVGHGSTTVNNPQATALDCGACGGHSGEASARLAAALLNDPSTRRSLSHKGIIIPEDTYFMAALHDTTTDEIKLFHEQDVPPSHKEMVAQLHQWMESAGHIARAERAALLDVPVLPGASIYSTIKRRAQNWAQLRPEWALAGNAAFIAAPRNRTLRCNFSGRAFLHDYNWQDDVEFSTLTLIMTAPLVVAQWINMQYYGSIVDNRRFGSGNKVLHNVVGGSIGVLEGNGGDLRVGLALQSLHNGNGWMHEPLRLNVVIEAPTEAIDNVIALHRQVRELVDNSWIHLFQLDDYGRLNRRGPDKKWHLYQPSR</sequence>
<evidence type="ECO:0000256" key="6">
    <source>
        <dbReference type="HAMAP-Rule" id="MF_01871"/>
    </source>
</evidence>
<evidence type="ECO:0000313" key="7">
    <source>
        <dbReference type="EMBL" id="PSR29666.1"/>
    </source>
</evidence>
<comment type="similarity">
    <text evidence="6">Belongs to the inorganic carbon transporter (TC 9.A.2) DabA family.</text>
</comment>
<keyword evidence="3 6" id="KW-0479">Metal-binding</keyword>
<evidence type="ECO:0000256" key="4">
    <source>
        <dbReference type="ARBA" id="ARBA00022833"/>
    </source>
</evidence>
<dbReference type="InterPro" id="IPR018752">
    <property type="entry name" value="DabA"/>
</dbReference>
<dbReference type="PANTHER" id="PTHR38344">
    <property type="entry name" value="UPF0753 PROTEIN AQ_863"/>
    <property type="match status" value="1"/>
</dbReference>
<keyword evidence="2 6" id="KW-1003">Cell membrane</keyword>
<accession>A0A2T2X5C6</accession>
<reference evidence="7 8" key="1">
    <citation type="journal article" date="2014" name="BMC Genomics">
        <title>Comparison of environmental and isolate Sulfobacillus genomes reveals diverse carbon, sulfur, nitrogen, and hydrogen metabolisms.</title>
        <authorList>
            <person name="Justice N.B."/>
            <person name="Norman A."/>
            <person name="Brown C.T."/>
            <person name="Singh A."/>
            <person name="Thomas B.C."/>
            <person name="Banfield J.F."/>
        </authorList>
    </citation>
    <scope>NUCLEOTIDE SEQUENCE [LARGE SCALE GENOMIC DNA]</scope>
    <source>
        <strain evidence="7">AMDSBA1</strain>
    </source>
</reference>
<feature type="binding site" evidence="6">
    <location>
        <position position="521"/>
    </location>
    <ligand>
        <name>Zn(2+)</name>
        <dbReference type="ChEBI" id="CHEBI:29105"/>
    </ligand>
</feature>
<protein>
    <recommendedName>
        <fullName evidence="6">Probable inorganic carbon transporter subunit DabA</fullName>
    </recommendedName>
</protein>
<keyword evidence="5 6" id="KW-0472">Membrane</keyword>
<comment type="function">
    <text evidence="6">Part of an energy-coupled inorganic carbon pump.</text>
</comment>
<organism evidence="7 8">
    <name type="scientific">Sulfobacillus benefaciens</name>
    <dbReference type="NCBI Taxonomy" id="453960"/>
    <lineage>
        <taxon>Bacteria</taxon>
        <taxon>Bacillati</taxon>
        <taxon>Bacillota</taxon>
        <taxon>Clostridia</taxon>
        <taxon>Eubacteriales</taxon>
        <taxon>Clostridiales Family XVII. Incertae Sedis</taxon>
        <taxon>Sulfobacillus</taxon>
    </lineage>
</organism>
<dbReference type="Pfam" id="PF10070">
    <property type="entry name" value="DabA"/>
    <property type="match status" value="1"/>
</dbReference>
<feature type="binding site" evidence="6">
    <location>
        <position position="536"/>
    </location>
    <ligand>
        <name>Zn(2+)</name>
        <dbReference type="ChEBI" id="CHEBI:29105"/>
    </ligand>
</feature>
<comment type="cofactor">
    <cofactor evidence="6">
        <name>Zn(2+)</name>
        <dbReference type="ChEBI" id="CHEBI:29105"/>
    </cofactor>
</comment>
<comment type="subunit">
    <text evidence="6">Forms a complex with DabB.</text>
</comment>
<feature type="binding site" evidence="6">
    <location>
        <position position="334"/>
    </location>
    <ligand>
        <name>Zn(2+)</name>
        <dbReference type="ChEBI" id="CHEBI:29105"/>
    </ligand>
</feature>
<evidence type="ECO:0000256" key="3">
    <source>
        <dbReference type="ARBA" id="ARBA00022723"/>
    </source>
</evidence>
<gene>
    <name evidence="6" type="primary">dabA</name>
    <name evidence="7" type="ORF">C7B43_07700</name>
</gene>
<dbReference type="GO" id="GO:0005886">
    <property type="term" value="C:plasma membrane"/>
    <property type="evidence" value="ECO:0007669"/>
    <property type="project" value="UniProtKB-SubCell"/>
</dbReference>
<evidence type="ECO:0000313" key="8">
    <source>
        <dbReference type="Proteomes" id="UP000242699"/>
    </source>
</evidence>
<feature type="binding site" evidence="6">
    <location>
        <position position="332"/>
    </location>
    <ligand>
        <name>Zn(2+)</name>
        <dbReference type="ChEBI" id="CHEBI:29105"/>
    </ligand>
</feature>
<dbReference type="AlphaFoldDB" id="A0A2T2X5C6"/>
<dbReference type="HAMAP" id="MF_01871">
    <property type="entry name" value="DabA"/>
    <property type="match status" value="1"/>
</dbReference>
<keyword evidence="4 6" id="KW-0862">Zinc</keyword>
<evidence type="ECO:0000256" key="1">
    <source>
        <dbReference type="ARBA" id="ARBA00022448"/>
    </source>
</evidence>
<comment type="caution">
    <text evidence="7">The sequence shown here is derived from an EMBL/GenBank/DDBJ whole genome shotgun (WGS) entry which is preliminary data.</text>
</comment>
<keyword evidence="1 6" id="KW-0813">Transport</keyword>
<dbReference type="GO" id="GO:0008270">
    <property type="term" value="F:zinc ion binding"/>
    <property type="evidence" value="ECO:0007669"/>
    <property type="project" value="UniProtKB-UniRule"/>
</dbReference>
<comment type="subcellular location">
    <subcellularLocation>
        <location evidence="6">Cell membrane</location>
        <topology evidence="6">Peripheral membrane protein</topology>
    </subcellularLocation>
</comment>